<dbReference type="Gene3D" id="2.40.50.140">
    <property type="entry name" value="Nucleic acid-binding proteins"/>
    <property type="match status" value="1"/>
</dbReference>
<evidence type="ECO:0000256" key="1">
    <source>
        <dbReference type="SAM" id="MobiDB-lite"/>
    </source>
</evidence>
<accession>A0A9P6JX14</accession>
<feature type="region of interest" description="Disordered" evidence="1">
    <location>
        <begin position="107"/>
        <end position="137"/>
    </location>
</feature>
<protein>
    <submittedName>
        <fullName evidence="2">Uncharacterized protein</fullName>
    </submittedName>
</protein>
<evidence type="ECO:0000313" key="2">
    <source>
        <dbReference type="EMBL" id="KAF9535280.1"/>
    </source>
</evidence>
<evidence type="ECO:0000313" key="3">
    <source>
        <dbReference type="Proteomes" id="UP000807306"/>
    </source>
</evidence>
<name>A0A9P6JX14_9AGAR</name>
<dbReference type="InterPro" id="IPR012340">
    <property type="entry name" value="NA-bd_OB-fold"/>
</dbReference>
<dbReference type="SUPFAM" id="SSF50249">
    <property type="entry name" value="Nucleic acid-binding proteins"/>
    <property type="match status" value="1"/>
</dbReference>
<comment type="caution">
    <text evidence="2">The sequence shown here is derived from an EMBL/GenBank/DDBJ whole genome shotgun (WGS) entry which is preliminary data.</text>
</comment>
<feature type="compositionally biased region" description="Low complexity" evidence="1">
    <location>
        <begin position="246"/>
        <end position="255"/>
    </location>
</feature>
<keyword evidence="3" id="KW-1185">Reference proteome</keyword>
<dbReference type="OrthoDB" id="25571at2759"/>
<gene>
    <name evidence="2" type="ORF">CPB83DRAFT_888011</name>
</gene>
<sequence length="370" mass="41103">MSHKTVPPEVQFEFDDGTGRIRGFKSGTAVGFSRLNESVLTGFSGFNYVSLIGQLRNRNGAVIIQVIFIRSIEDAHEVYYHTLQVIFDAVRYERGNPTRRDWELAHAQATEDSGGSVYEDAEEGEDHEEAGPSIRHNRLIDVELSSDEETHGGGDTDSSDDSFNNITVIVTGRHHIGHSRPRVSTCTRDSSRSVSPPRSILSEDDNIQQHNVDMDIYTDGNVDSDSEFSEVEPIGHQFGVPERTPGDSPGSSSRDSPTHSESSRVPPSPPGHYAYSDHERDLDAPTEDELEEAFQQHLEEEIIASIRQLRPVAEPSSFRGVQIFDIIIAVKSAFPGLPAEAYRDTIERMMDIGTLTSRTDDPYYVDVAQP</sequence>
<dbReference type="AlphaFoldDB" id="A0A9P6JX14"/>
<proteinExistence type="predicted"/>
<dbReference type="EMBL" id="MU157824">
    <property type="protein sequence ID" value="KAF9535280.1"/>
    <property type="molecule type" value="Genomic_DNA"/>
</dbReference>
<reference evidence="2" key="1">
    <citation type="submission" date="2020-11" db="EMBL/GenBank/DDBJ databases">
        <authorList>
            <consortium name="DOE Joint Genome Institute"/>
            <person name="Ahrendt S."/>
            <person name="Riley R."/>
            <person name="Andreopoulos W."/>
            <person name="Labutti K."/>
            <person name="Pangilinan J."/>
            <person name="Ruiz-Duenas F.J."/>
            <person name="Barrasa J.M."/>
            <person name="Sanchez-Garcia M."/>
            <person name="Camarero S."/>
            <person name="Miyauchi S."/>
            <person name="Serrano A."/>
            <person name="Linde D."/>
            <person name="Babiker R."/>
            <person name="Drula E."/>
            <person name="Ayuso-Fernandez I."/>
            <person name="Pacheco R."/>
            <person name="Padilla G."/>
            <person name="Ferreira P."/>
            <person name="Barriuso J."/>
            <person name="Kellner H."/>
            <person name="Castanera R."/>
            <person name="Alfaro M."/>
            <person name="Ramirez L."/>
            <person name="Pisabarro A.G."/>
            <person name="Kuo A."/>
            <person name="Tritt A."/>
            <person name="Lipzen A."/>
            <person name="He G."/>
            <person name="Yan M."/>
            <person name="Ng V."/>
            <person name="Cullen D."/>
            <person name="Martin F."/>
            <person name="Rosso M.-N."/>
            <person name="Henrissat B."/>
            <person name="Hibbett D."/>
            <person name="Martinez A.T."/>
            <person name="Grigoriev I.V."/>
        </authorList>
    </citation>
    <scope>NUCLEOTIDE SEQUENCE</scope>
    <source>
        <strain evidence="2">CBS 506.95</strain>
    </source>
</reference>
<organism evidence="2 3">
    <name type="scientific">Crepidotus variabilis</name>
    <dbReference type="NCBI Taxonomy" id="179855"/>
    <lineage>
        <taxon>Eukaryota</taxon>
        <taxon>Fungi</taxon>
        <taxon>Dikarya</taxon>
        <taxon>Basidiomycota</taxon>
        <taxon>Agaricomycotina</taxon>
        <taxon>Agaricomycetes</taxon>
        <taxon>Agaricomycetidae</taxon>
        <taxon>Agaricales</taxon>
        <taxon>Agaricineae</taxon>
        <taxon>Crepidotaceae</taxon>
        <taxon>Crepidotus</taxon>
    </lineage>
</organism>
<feature type="compositionally biased region" description="Acidic residues" evidence="1">
    <location>
        <begin position="119"/>
        <end position="128"/>
    </location>
</feature>
<feature type="region of interest" description="Disordered" evidence="1">
    <location>
        <begin position="236"/>
        <end position="285"/>
    </location>
</feature>
<dbReference type="Proteomes" id="UP000807306">
    <property type="component" value="Unassembled WGS sequence"/>
</dbReference>
<feature type="region of interest" description="Disordered" evidence="1">
    <location>
        <begin position="174"/>
        <end position="209"/>
    </location>
</feature>